<evidence type="ECO:0000313" key="2">
    <source>
        <dbReference type="EMBL" id="GBP56354.1"/>
    </source>
</evidence>
<evidence type="ECO:0000256" key="1">
    <source>
        <dbReference type="SAM" id="MobiDB-lite"/>
    </source>
</evidence>
<sequence>MIRDAGPKSKQCDSKGIVILNGRNSIKGLNSTGVRHGLPKSILITCDAQSRLPYLLPKGGTRIPRRPPGSTKRNPHRRGQGGPVNAGPPCTIGATDHKPRPRASGPSRYALSGVKVEQPHKKSIPGQCFNCQMYGHSSKTVSNARCVKCLGDHGTAACTRNTQTGRPPVSFVNHPPHGQLLRLSRAPKRNTTQKIKLLSARSRAYARAVTQNYRTRKRRQAPYGPATPNKN</sequence>
<gene>
    <name evidence="2" type="ORF">EVAR_43293_1</name>
</gene>
<proteinExistence type="predicted"/>
<dbReference type="OrthoDB" id="4506733at2759"/>
<name>A0A4C1X1X4_EUMVA</name>
<evidence type="ECO:0000313" key="3">
    <source>
        <dbReference type="Proteomes" id="UP000299102"/>
    </source>
</evidence>
<dbReference type="AlphaFoldDB" id="A0A4C1X1X4"/>
<dbReference type="Proteomes" id="UP000299102">
    <property type="component" value="Unassembled WGS sequence"/>
</dbReference>
<feature type="region of interest" description="Disordered" evidence="1">
    <location>
        <begin position="210"/>
        <end position="231"/>
    </location>
</feature>
<protein>
    <recommendedName>
        <fullName evidence="4">Nucleic-acid-binding protein from transposon X-element</fullName>
    </recommendedName>
</protein>
<keyword evidence="3" id="KW-1185">Reference proteome</keyword>
<feature type="region of interest" description="Disordered" evidence="1">
    <location>
        <begin position="55"/>
        <end position="108"/>
    </location>
</feature>
<evidence type="ECO:0008006" key="4">
    <source>
        <dbReference type="Google" id="ProtNLM"/>
    </source>
</evidence>
<reference evidence="2 3" key="1">
    <citation type="journal article" date="2019" name="Commun. Biol.">
        <title>The bagworm genome reveals a unique fibroin gene that provides high tensile strength.</title>
        <authorList>
            <person name="Kono N."/>
            <person name="Nakamura H."/>
            <person name="Ohtoshi R."/>
            <person name="Tomita M."/>
            <person name="Numata K."/>
            <person name="Arakawa K."/>
        </authorList>
    </citation>
    <scope>NUCLEOTIDE SEQUENCE [LARGE SCALE GENOMIC DNA]</scope>
</reference>
<dbReference type="EMBL" id="BGZK01000690">
    <property type="protein sequence ID" value="GBP56354.1"/>
    <property type="molecule type" value="Genomic_DNA"/>
</dbReference>
<comment type="caution">
    <text evidence="2">The sequence shown here is derived from an EMBL/GenBank/DDBJ whole genome shotgun (WGS) entry which is preliminary data.</text>
</comment>
<organism evidence="2 3">
    <name type="scientific">Eumeta variegata</name>
    <name type="common">Bagworm moth</name>
    <name type="synonym">Eumeta japonica</name>
    <dbReference type="NCBI Taxonomy" id="151549"/>
    <lineage>
        <taxon>Eukaryota</taxon>
        <taxon>Metazoa</taxon>
        <taxon>Ecdysozoa</taxon>
        <taxon>Arthropoda</taxon>
        <taxon>Hexapoda</taxon>
        <taxon>Insecta</taxon>
        <taxon>Pterygota</taxon>
        <taxon>Neoptera</taxon>
        <taxon>Endopterygota</taxon>
        <taxon>Lepidoptera</taxon>
        <taxon>Glossata</taxon>
        <taxon>Ditrysia</taxon>
        <taxon>Tineoidea</taxon>
        <taxon>Psychidae</taxon>
        <taxon>Oiketicinae</taxon>
        <taxon>Eumeta</taxon>
    </lineage>
</organism>
<accession>A0A4C1X1X4</accession>